<dbReference type="EMBL" id="CP114883">
    <property type="protein sequence ID" value="WBB07123.1"/>
    <property type="molecule type" value="Genomic_DNA"/>
</dbReference>
<keyword evidence="2" id="KW-1185">Reference proteome</keyword>
<protein>
    <submittedName>
        <fullName evidence="1">Uncharacterized protein</fullName>
    </submittedName>
</protein>
<dbReference type="Proteomes" id="UP001212085">
    <property type="component" value="Chromosome"/>
</dbReference>
<name>A0ABY7M3E3_STRAY</name>
<gene>
    <name evidence="1" type="ORF">O6R09_04170</name>
</gene>
<accession>A0ABY7M3E3</accession>
<sequence length="42" mass="5245">MKKWLLWGKNIIIENVKEHFRKQVEKHKKEESQTGRRLKPWS</sequence>
<evidence type="ECO:0000313" key="1">
    <source>
        <dbReference type="EMBL" id="WBB07123.1"/>
    </source>
</evidence>
<evidence type="ECO:0000313" key="2">
    <source>
        <dbReference type="Proteomes" id="UP001212085"/>
    </source>
</evidence>
<reference evidence="1 2" key="1">
    <citation type="submission" date="2022-12" db="EMBL/GenBank/DDBJ databases">
        <title>Streptococcus alactolyticus LGM, complete genome.</title>
        <authorList>
            <person name="Liu Z."/>
            <person name="Mu C."/>
            <person name="Zhu W."/>
        </authorList>
    </citation>
    <scope>NUCLEOTIDE SEQUENCE [LARGE SCALE GENOMIC DNA]</scope>
    <source>
        <strain evidence="1 2">LGM</strain>
    </source>
</reference>
<dbReference type="RefSeq" id="WP_269725829.1">
    <property type="nucleotide sequence ID" value="NZ_CP114883.1"/>
</dbReference>
<proteinExistence type="predicted"/>
<organism evidence="1 2">
    <name type="scientific">Streptococcus alactolyticus</name>
    <dbReference type="NCBI Taxonomy" id="29389"/>
    <lineage>
        <taxon>Bacteria</taxon>
        <taxon>Bacillati</taxon>
        <taxon>Bacillota</taxon>
        <taxon>Bacilli</taxon>
        <taxon>Lactobacillales</taxon>
        <taxon>Streptococcaceae</taxon>
        <taxon>Streptococcus</taxon>
    </lineage>
</organism>